<evidence type="ECO:0000313" key="2">
    <source>
        <dbReference type="Proteomes" id="UP001165960"/>
    </source>
</evidence>
<organism evidence="1 2">
    <name type="scientific">Entomophthora muscae</name>
    <dbReference type="NCBI Taxonomy" id="34485"/>
    <lineage>
        <taxon>Eukaryota</taxon>
        <taxon>Fungi</taxon>
        <taxon>Fungi incertae sedis</taxon>
        <taxon>Zoopagomycota</taxon>
        <taxon>Entomophthoromycotina</taxon>
        <taxon>Entomophthoromycetes</taxon>
        <taxon>Entomophthorales</taxon>
        <taxon>Entomophthoraceae</taxon>
        <taxon>Entomophthora</taxon>
    </lineage>
</organism>
<dbReference type="EMBL" id="QTSX02005816">
    <property type="protein sequence ID" value="KAJ9057204.1"/>
    <property type="molecule type" value="Genomic_DNA"/>
</dbReference>
<gene>
    <name evidence="1" type="ORF">DSO57_1024859</name>
</gene>
<comment type="caution">
    <text evidence="1">The sequence shown here is derived from an EMBL/GenBank/DDBJ whole genome shotgun (WGS) entry which is preliminary data.</text>
</comment>
<accession>A0ACC2S4A4</accession>
<sequence length="169" mass="18994">MYPVLGLLQYILYNLILNRIISGRWGPALGTLLLAPQNVNFMPADFVAPPSIHKDENCVTSQYPEFYAEDALMLSQVIYLGLLWLGLIVLLNPGVTIISEATLVVNHQFYVDLGVISVTLITWIFHVRIDNLLPQKTRAQGWDLNLEPTFLQAAGPMDQGPACPHFFWD</sequence>
<reference evidence="1" key="1">
    <citation type="submission" date="2022-04" db="EMBL/GenBank/DDBJ databases">
        <title>Genome of the entomopathogenic fungus Entomophthora muscae.</title>
        <authorList>
            <person name="Elya C."/>
            <person name="Lovett B.R."/>
            <person name="Lee E."/>
            <person name="Macias A.M."/>
            <person name="Hajek A.E."/>
            <person name="De Bivort B.L."/>
            <person name="Kasson M.T."/>
            <person name="De Fine Licht H.H."/>
            <person name="Stajich J.E."/>
        </authorList>
    </citation>
    <scope>NUCLEOTIDE SEQUENCE</scope>
    <source>
        <strain evidence="1">Berkeley</strain>
    </source>
</reference>
<name>A0ACC2S4A4_9FUNG</name>
<keyword evidence="2" id="KW-1185">Reference proteome</keyword>
<protein>
    <submittedName>
        <fullName evidence="1">Uncharacterized protein</fullName>
    </submittedName>
</protein>
<evidence type="ECO:0000313" key="1">
    <source>
        <dbReference type="EMBL" id="KAJ9057204.1"/>
    </source>
</evidence>
<proteinExistence type="predicted"/>
<dbReference type="Proteomes" id="UP001165960">
    <property type="component" value="Unassembled WGS sequence"/>
</dbReference>